<dbReference type="PANTHER" id="PTHR22916:SF65">
    <property type="entry name" value="SLR1065 PROTEIN"/>
    <property type="match status" value="1"/>
</dbReference>
<protein>
    <submittedName>
        <fullName evidence="2">Glycosyltransferase</fullName>
        <ecNumber evidence="2">2.4.-.-</ecNumber>
    </submittedName>
</protein>
<comment type="caution">
    <text evidence="2">The sequence shown here is derived from an EMBL/GenBank/DDBJ whole genome shotgun (WGS) entry which is preliminary data.</text>
</comment>
<dbReference type="EC" id="2.4.-.-" evidence="2"/>
<dbReference type="PANTHER" id="PTHR22916">
    <property type="entry name" value="GLYCOSYLTRANSFERASE"/>
    <property type="match status" value="1"/>
</dbReference>
<proteinExistence type="predicted"/>
<feature type="domain" description="Glycosyltransferase 2-like" evidence="1">
    <location>
        <begin position="3"/>
        <end position="154"/>
    </location>
</feature>
<name>A0ABW7MRR5_9FLAO</name>
<dbReference type="InterPro" id="IPR001173">
    <property type="entry name" value="Glyco_trans_2-like"/>
</dbReference>
<keyword evidence="3" id="KW-1185">Reference proteome</keyword>
<dbReference type="EMBL" id="JBAWKC010000004">
    <property type="protein sequence ID" value="MFH6769533.1"/>
    <property type="molecule type" value="Genomic_DNA"/>
</dbReference>
<reference evidence="2 3" key="1">
    <citation type="submission" date="2024-02" db="EMBL/GenBank/DDBJ databases">
        <title>A Gaetbulibacter species isolated from tidal flats and genomic insights of their niches.</title>
        <authorList>
            <person name="Ye Y."/>
        </authorList>
    </citation>
    <scope>NUCLEOTIDE SEQUENCE [LARGE SCALE GENOMIC DNA]</scope>
    <source>
        <strain evidence="2 3">KEM-8</strain>
    </source>
</reference>
<dbReference type="InterPro" id="IPR029044">
    <property type="entry name" value="Nucleotide-diphossugar_trans"/>
</dbReference>
<dbReference type="GO" id="GO:0016757">
    <property type="term" value="F:glycosyltransferase activity"/>
    <property type="evidence" value="ECO:0007669"/>
    <property type="project" value="UniProtKB-KW"/>
</dbReference>
<dbReference type="SUPFAM" id="SSF53448">
    <property type="entry name" value="Nucleotide-diphospho-sugar transferases"/>
    <property type="match status" value="1"/>
</dbReference>
<evidence type="ECO:0000313" key="3">
    <source>
        <dbReference type="Proteomes" id="UP001610104"/>
    </source>
</evidence>
<keyword evidence="2" id="KW-0808">Transferase</keyword>
<organism evidence="2 3">
    <name type="scientific">Gaetbulibacter aquiaggeris</name>
    <dbReference type="NCBI Taxonomy" id="1735373"/>
    <lineage>
        <taxon>Bacteria</taxon>
        <taxon>Pseudomonadati</taxon>
        <taxon>Bacteroidota</taxon>
        <taxon>Flavobacteriia</taxon>
        <taxon>Flavobacteriales</taxon>
        <taxon>Flavobacteriaceae</taxon>
        <taxon>Gaetbulibacter</taxon>
    </lineage>
</organism>
<evidence type="ECO:0000313" key="2">
    <source>
        <dbReference type="EMBL" id="MFH6769533.1"/>
    </source>
</evidence>
<dbReference type="Pfam" id="PF00535">
    <property type="entry name" value="Glycos_transf_2"/>
    <property type="match status" value="1"/>
</dbReference>
<sequence length="239" mass="27890">MISIITPVFNGAQFIRKNIECVRQLSFPFEHIIVDGGSTDGTLEIIQEYPSLQLLHQTEKSGMYGAIDMGFKQAIGEYICWINCDDIIYPREYEKFCLWTERNNLDFASSNGIFNYVKENRKVQVRSTKYLKCFLKKGFFPFSQPSVIYRKKLYENSGGLDFKNFKIAGDMDLFYRMATIKEAKFGFKNLYTSEFLKYGDSLGDNNGQLGKNERKNIGYIPRVTWFNRVFLKLVRILHI</sequence>
<evidence type="ECO:0000259" key="1">
    <source>
        <dbReference type="Pfam" id="PF00535"/>
    </source>
</evidence>
<accession>A0ABW7MRR5</accession>
<dbReference type="RefSeq" id="WP_395438762.1">
    <property type="nucleotide sequence ID" value="NZ_JBAWKC010000004.1"/>
</dbReference>
<keyword evidence="2" id="KW-0328">Glycosyltransferase</keyword>
<gene>
    <name evidence="2" type="ORF">V8G56_12350</name>
</gene>
<dbReference type="Proteomes" id="UP001610104">
    <property type="component" value="Unassembled WGS sequence"/>
</dbReference>
<dbReference type="Gene3D" id="3.90.550.10">
    <property type="entry name" value="Spore Coat Polysaccharide Biosynthesis Protein SpsA, Chain A"/>
    <property type="match status" value="1"/>
</dbReference>